<gene>
    <name evidence="2" type="ORF">BSZ32_14320</name>
</gene>
<keyword evidence="3" id="KW-1185">Reference proteome</keyword>
<accession>A0A2S7U4Q0</accession>
<feature type="region of interest" description="Disordered" evidence="1">
    <location>
        <begin position="219"/>
        <end position="300"/>
    </location>
</feature>
<feature type="region of interest" description="Disordered" evidence="1">
    <location>
        <begin position="64"/>
        <end position="205"/>
    </location>
</feature>
<dbReference type="EMBL" id="MQWA01000001">
    <property type="protein sequence ID" value="PQJ29550.1"/>
    <property type="molecule type" value="Genomic_DNA"/>
</dbReference>
<feature type="compositionally biased region" description="Polar residues" evidence="1">
    <location>
        <begin position="105"/>
        <end position="128"/>
    </location>
</feature>
<evidence type="ECO:0008006" key="4">
    <source>
        <dbReference type="Google" id="ProtNLM"/>
    </source>
</evidence>
<dbReference type="Proteomes" id="UP000239907">
    <property type="component" value="Unassembled WGS sequence"/>
</dbReference>
<feature type="compositionally biased region" description="Basic and acidic residues" evidence="1">
    <location>
        <begin position="73"/>
        <end position="93"/>
    </location>
</feature>
<comment type="caution">
    <text evidence="2">The sequence shown here is derived from an EMBL/GenBank/DDBJ whole genome shotgun (WGS) entry which is preliminary data.</text>
</comment>
<dbReference type="AlphaFoldDB" id="A0A2S7U4Q0"/>
<proteinExistence type="predicted"/>
<feature type="compositionally biased region" description="Polar residues" evidence="1">
    <location>
        <begin position="265"/>
        <end position="274"/>
    </location>
</feature>
<evidence type="ECO:0000256" key="1">
    <source>
        <dbReference type="SAM" id="MobiDB-lite"/>
    </source>
</evidence>
<organism evidence="2 3">
    <name type="scientific">Rubritalea profundi</name>
    <dbReference type="NCBI Taxonomy" id="1658618"/>
    <lineage>
        <taxon>Bacteria</taxon>
        <taxon>Pseudomonadati</taxon>
        <taxon>Verrucomicrobiota</taxon>
        <taxon>Verrucomicrobiia</taxon>
        <taxon>Verrucomicrobiales</taxon>
        <taxon>Rubritaleaceae</taxon>
        <taxon>Rubritalea</taxon>
    </lineage>
</organism>
<feature type="compositionally biased region" description="Low complexity" evidence="1">
    <location>
        <begin position="288"/>
        <end position="299"/>
    </location>
</feature>
<dbReference type="RefSeq" id="WP_105044051.1">
    <property type="nucleotide sequence ID" value="NZ_MQWA01000001.1"/>
</dbReference>
<sequence length="402" mass="44259">MSDSKIKLVGVTVALLLHLLVALALTHETITQFLFPKRVAKELVEPEAPEPVVSFRFMAKSVPQKQPVLAPKPEPKPEPPKMVEKQRYNRTTDEQPQGKPKNAQFYGNSDTVTQSNASVDPNAANQPSVDGKRPRDFPSTASNFQDGSLEHEAVGQPKKPSESVPREIPSPPTETVVTEQLPDPVKRPDVAQQMDAGKPLSGSSVPLADYLEAINKLPSEIRTSEPIADLPENNKGKADTDSEKEERPKETAKAEQKPKMKVTKIPSSPVNRSSDPGFRPNTEASQMVGSISRSGRVSSLDTEATPLGKYKKSVHNSIAKEWYRRIGQNPDLIKPGALQVRWYVYDTGKVRGINILRELQGSEIQKGITIQSISTAKIPQMPVSLRQDLNGDPVEITITFQF</sequence>
<name>A0A2S7U4Q0_9BACT</name>
<protein>
    <recommendedName>
        <fullName evidence="4">TonB C-terminal domain-containing protein</fullName>
    </recommendedName>
</protein>
<feature type="compositionally biased region" description="Basic and acidic residues" evidence="1">
    <location>
        <begin position="232"/>
        <end position="258"/>
    </location>
</feature>
<reference evidence="2 3" key="1">
    <citation type="submission" date="2016-12" db="EMBL/GenBank/DDBJ databases">
        <title>Study of bacterial adaptation to deep sea.</title>
        <authorList>
            <person name="Song J."/>
            <person name="Yoshizawa S."/>
            <person name="Kogure K."/>
        </authorList>
    </citation>
    <scope>NUCLEOTIDE SEQUENCE [LARGE SCALE GENOMIC DNA]</scope>
    <source>
        <strain evidence="2 3">SAORIC-165</strain>
    </source>
</reference>
<feature type="compositionally biased region" description="Basic and acidic residues" evidence="1">
    <location>
        <begin position="148"/>
        <end position="165"/>
    </location>
</feature>
<evidence type="ECO:0000313" key="2">
    <source>
        <dbReference type="EMBL" id="PQJ29550.1"/>
    </source>
</evidence>
<dbReference type="OrthoDB" id="195118at2"/>
<evidence type="ECO:0000313" key="3">
    <source>
        <dbReference type="Proteomes" id="UP000239907"/>
    </source>
</evidence>